<evidence type="ECO:0000313" key="2">
    <source>
        <dbReference type="EMBL" id="QKH35957.1"/>
    </source>
</evidence>
<reference evidence="2 3" key="1">
    <citation type="submission" date="2020-05" db="EMBL/GenBank/DDBJ databases">
        <title>FDA dAtabase for Regulatory Grade micrObial Sequences (FDA-ARGOS): Supporting development and validation of Infectious Disease Dx tests.</title>
        <authorList>
            <person name="Sproer C."/>
            <person name="Gronow S."/>
            <person name="Severitt S."/>
            <person name="Schroder I."/>
            <person name="Tallon L."/>
            <person name="Sadzewicz L."/>
            <person name="Zhao X."/>
            <person name="Vavikolanu K."/>
            <person name="Mehta A."/>
            <person name="Aluvathingal J."/>
            <person name="Nadendla S."/>
            <person name="Myers T."/>
            <person name="Yan Y."/>
            <person name="Sichtig H."/>
        </authorList>
    </citation>
    <scope>NUCLEOTIDE SEQUENCE [LARGE SCALE GENOMIC DNA]</scope>
    <source>
        <strain evidence="2 3">FDAARGOS_790</strain>
    </source>
</reference>
<dbReference type="Gene3D" id="3.40.50.720">
    <property type="entry name" value="NAD(P)-binding Rossmann-like Domain"/>
    <property type="match status" value="1"/>
</dbReference>
<dbReference type="InterPro" id="IPR036291">
    <property type="entry name" value="NAD(P)-bd_dom_sf"/>
</dbReference>
<evidence type="ECO:0000259" key="1">
    <source>
        <dbReference type="Pfam" id="PF01370"/>
    </source>
</evidence>
<keyword evidence="3" id="KW-1185">Reference proteome</keyword>
<organism evidence="2 3">
    <name type="scientific">Achromobacter pestifer</name>
    <dbReference type="NCBI Taxonomy" id="1353889"/>
    <lineage>
        <taxon>Bacteria</taxon>
        <taxon>Pseudomonadati</taxon>
        <taxon>Pseudomonadota</taxon>
        <taxon>Betaproteobacteria</taxon>
        <taxon>Burkholderiales</taxon>
        <taxon>Alcaligenaceae</taxon>
        <taxon>Achromobacter</taxon>
    </lineage>
</organism>
<feature type="domain" description="NAD-dependent epimerase/dehydratase" evidence="1">
    <location>
        <begin position="5"/>
        <end position="228"/>
    </location>
</feature>
<accession>A0A7D4HR77</accession>
<dbReference type="PANTHER" id="PTHR43245">
    <property type="entry name" value="BIFUNCTIONAL POLYMYXIN RESISTANCE PROTEIN ARNA"/>
    <property type="match status" value="1"/>
</dbReference>
<protein>
    <submittedName>
        <fullName evidence="2">NAD-dependent epimerase/dehydratase family protein</fullName>
    </submittedName>
</protein>
<dbReference type="InterPro" id="IPR001509">
    <property type="entry name" value="Epimerase_deHydtase"/>
</dbReference>
<dbReference type="PANTHER" id="PTHR43245:SF58">
    <property type="entry name" value="BLL5923 PROTEIN"/>
    <property type="match status" value="1"/>
</dbReference>
<dbReference type="RefSeq" id="WP_173144887.1">
    <property type="nucleotide sequence ID" value="NZ_CP053985.1"/>
</dbReference>
<dbReference type="EMBL" id="CP053985">
    <property type="protein sequence ID" value="QKH35957.1"/>
    <property type="molecule type" value="Genomic_DNA"/>
</dbReference>
<dbReference type="AlphaFoldDB" id="A0A7D4HR77"/>
<dbReference type="Proteomes" id="UP000500970">
    <property type="component" value="Chromosome"/>
</dbReference>
<evidence type="ECO:0000313" key="3">
    <source>
        <dbReference type="Proteomes" id="UP000500970"/>
    </source>
</evidence>
<dbReference type="SUPFAM" id="SSF51735">
    <property type="entry name" value="NAD(P)-binding Rossmann-fold domains"/>
    <property type="match status" value="1"/>
</dbReference>
<gene>
    <name evidence="2" type="ORF">FOC84_13800</name>
</gene>
<dbReference type="Pfam" id="PF01370">
    <property type="entry name" value="Epimerase"/>
    <property type="match status" value="1"/>
</dbReference>
<name>A0A7D4HR77_9BURK</name>
<dbReference type="KEGG" id="apes:FOC84_13800"/>
<proteinExistence type="predicted"/>
<sequence length="306" mass="33626">MMSKILVTGGTGFVGQRVVRDLLAQGHSLRLLTRRPLDDERVEVRNIPDMEDEAALMEAMSGMEAVCHLAGRAHVLGAPPADHELLFEQVNVEWTCRLADTAFRSGVKRFVFVSSIGAVGTSSEMGAPLTEQTECRPTTPYGKSKLKAEQKLAELAQRHGAELVIVRPPLVYGKGAPGNMARMARWVRAGVPLPLRNVRNQRSLVHVDNLSAALLACLQHPDAPGHVFHVRDLQDYSTPDILRGVAKDVGRPVRLIPFPSFMLRMLAQAAGQRGAYEQLTGTLQVDDASIRKTLQFMPRSLPFEVV</sequence>
<dbReference type="InterPro" id="IPR050177">
    <property type="entry name" value="Lipid_A_modif_metabolic_enz"/>
</dbReference>